<dbReference type="Pfam" id="PF01494">
    <property type="entry name" value="FAD_binding_3"/>
    <property type="match status" value="1"/>
</dbReference>
<evidence type="ECO:0000259" key="4">
    <source>
        <dbReference type="Pfam" id="PF01494"/>
    </source>
</evidence>
<dbReference type="PANTHER" id="PTHR43004">
    <property type="entry name" value="TRK SYSTEM POTASSIUM UPTAKE PROTEIN"/>
    <property type="match status" value="1"/>
</dbReference>
<dbReference type="EMBL" id="JPPY01000140">
    <property type="protein sequence ID" value="KND32064.1"/>
    <property type="molecule type" value="Genomic_DNA"/>
</dbReference>
<dbReference type="Proteomes" id="UP000037151">
    <property type="component" value="Unassembled WGS sequence"/>
</dbReference>
<evidence type="ECO:0000256" key="3">
    <source>
        <dbReference type="ARBA" id="ARBA00022827"/>
    </source>
</evidence>
<keyword evidence="3" id="KW-0274">FAD</keyword>
<accession>A0A0L0K2T9</accession>
<protein>
    <submittedName>
        <fullName evidence="5">Pentachlorophenol monooxygenase</fullName>
    </submittedName>
</protein>
<evidence type="ECO:0000256" key="1">
    <source>
        <dbReference type="ARBA" id="ARBA00001974"/>
    </source>
</evidence>
<dbReference type="PANTHER" id="PTHR43004:SF19">
    <property type="entry name" value="BINDING MONOOXYGENASE, PUTATIVE (JCVI)-RELATED"/>
    <property type="match status" value="1"/>
</dbReference>
<dbReference type="SUPFAM" id="SSF51905">
    <property type="entry name" value="FAD/NAD(P)-binding domain"/>
    <property type="match status" value="1"/>
</dbReference>
<organism evidence="5 6">
    <name type="scientific">Streptomyces acidiscabies</name>
    <dbReference type="NCBI Taxonomy" id="42234"/>
    <lineage>
        <taxon>Bacteria</taxon>
        <taxon>Bacillati</taxon>
        <taxon>Actinomycetota</taxon>
        <taxon>Actinomycetes</taxon>
        <taxon>Kitasatosporales</taxon>
        <taxon>Streptomycetaceae</taxon>
        <taxon>Streptomyces</taxon>
    </lineage>
</organism>
<dbReference type="AlphaFoldDB" id="A0A0L0K2T9"/>
<dbReference type="InterPro" id="IPR036188">
    <property type="entry name" value="FAD/NAD-bd_sf"/>
</dbReference>
<dbReference type="NCBIfam" id="NF004832">
    <property type="entry name" value="PRK06184.1"/>
    <property type="match status" value="1"/>
</dbReference>
<gene>
    <name evidence="5" type="ORF">IQ63_25030</name>
</gene>
<reference evidence="6" key="1">
    <citation type="submission" date="2014-07" db="EMBL/GenBank/DDBJ databases">
        <title>Genome sequencing of plant-pathogenic Streptomyces species.</title>
        <authorList>
            <person name="Harrison J."/>
            <person name="Sapp M."/>
            <person name="Thwaites R."/>
            <person name="Studholme D.J."/>
        </authorList>
    </citation>
    <scope>NUCLEOTIDE SEQUENCE [LARGE SCALE GENOMIC DNA]</scope>
    <source>
        <strain evidence="6">NCPPB 4445</strain>
    </source>
</reference>
<name>A0A0L0K2T9_9ACTN</name>
<dbReference type="PATRIC" id="fig|42234.21.peg.5181"/>
<dbReference type="InterPro" id="IPR050641">
    <property type="entry name" value="RIFMO-like"/>
</dbReference>
<dbReference type="GO" id="GO:0016709">
    <property type="term" value="F:oxidoreductase activity, acting on paired donors, with incorporation or reduction of molecular oxygen, NAD(P)H as one donor, and incorporation of one atom of oxygen"/>
    <property type="evidence" value="ECO:0007669"/>
    <property type="project" value="UniProtKB-ARBA"/>
</dbReference>
<keyword evidence="5" id="KW-0560">Oxidoreductase</keyword>
<evidence type="ECO:0000256" key="2">
    <source>
        <dbReference type="ARBA" id="ARBA00022630"/>
    </source>
</evidence>
<evidence type="ECO:0000313" key="5">
    <source>
        <dbReference type="EMBL" id="KND32064.1"/>
    </source>
</evidence>
<comment type="cofactor">
    <cofactor evidence="1">
        <name>FAD</name>
        <dbReference type="ChEBI" id="CHEBI:57692"/>
    </cofactor>
</comment>
<feature type="domain" description="FAD-binding" evidence="4">
    <location>
        <begin position="4"/>
        <end position="344"/>
    </location>
</feature>
<sequence length="446" mass="47570">MQHTDVLIVGAGPTGLTLGIDLARRGVEATVVEKGPTLSPGSRGKGLQPRTLEVFEDLGVADEILAAGGPYPTTMTWRDGVQLGERPMFDPVEEDEGTRFTTPWMLPQWRTQEILYDRLRALGGQLAFGHEALTLTQDADGVTVTFTGGTEIRARYVVAADGGRSALRRALGIGLAGGETLSLDPIVVADVRIPGLSRAHWHMFPPSQEGTGFLAICPLAGTDHFQLVAQLTGGQGLNTDAKAALETVNDLLRTRTHLSGATDLAWSSAFVPRTALADRFRAGRVFLAGDAAHIHTPAGGQGLNTSVQDAYNLGWKLGAVLRGAPSSLLDTYEEERRAIAADVLGLSTAIARSEARRGRSTRQLDLNYRESSLSQGTTQVLRAGDRVPNTLDGTDLHALVQGPDWTELTLPEGVFLVRPDGYVGWAGASREGLAEYAAEVGARTHL</sequence>
<dbReference type="RefSeq" id="WP_050372625.1">
    <property type="nucleotide sequence ID" value="NZ_KQ257823.1"/>
</dbReference>
<keyword evidence="5" id="KW-0503">Monooxygenase</keyword>
<dbReference type="GO" id="GO:0071949">
    <property type="term" value="F:FAD binding"/>
    <property type="evidence" value="ECO:0007669"/>
    <property type="project" value="InterPro"/>
</dbReference>
<dbReference type="InterPro" id="IPR002938">
    <property type="entry name" value="FAD-bd"/>
</dbReference>
<keyword evidence="2" id="KW-0285">Flavoprotein</keyword>
<comment type="caution">
    <text evidence="5">The sequence shown here is derived from an EMBL/GenBank/DDBJ whole genome shotgun (WGS) entry which is preliminary data.</text>
</comment>
<dbReference type="PRINTS" id="PR00420">
    <property type="entry name" value="RNGMNOXGNASE"/>
</dbReference>
<evidence type="ECO:0000313" key="6">
    <source>
        <dbReference type="Proteomes" id="UP000037151"/>
    </source>
</evidence>
<dbReference type="OrthoDB" id="8670884at2"/>
<proteinExistence type="predicted"/>
<dbReference type="Gene3D" id="3.50.50.60">
    <property type="entry name" value="FAD/NAD(P)-binding domain"/>
    <property type="match status" value="1"/>
</dbReference>
<dbReference type="Gene3D" id="3.30.70.2450">
    <property type="match status" value="1"/>
</dbReference>